<evidence type="ECO:0000256" key="2">
    <source>
        <dbReference type="PROSITE-ProRule" id="PRU00169"/>
    </source>
</evidence>
<keyword evidence="1 2" id="KW-0597">Phosphoprotein</keyword>
<organism evidence="4 5">
    <name type="scientific">Mucilaginibacter aquariorum</name>
    <dbReference type="NCBI Taxonomy" id="2967225"/>
    <lineage>
        <taxon>Bacteria</taxon>
        <taxon>Pseudomonadati</taxon>
        <taxon>Bacteroidota</taxon>
        <taxon>Sphingobacteriia</taxon>
        <taxon>Sphingobacteriales</taxon>
        <taxon>Sphingobacteriaceae</taxon>
        <taxon>Mucilaginibacter</taxon>
    </lineage>
</organism>
<dbReference type="InterPro" id="IPR050595">
    <property type="entry name" value="Bact_response_regulator"/>
</dbReference>
<sequence length="128" mass="14466">MSGIIKRLLILDNDGDLLEIMEEVFVYEGYEVKALQGTDDIFNDIAAYKPHVIMLDYILDGVNGGEICHQVKNSPLTCYLPVIIVSAYPKVINSLGYYGCDKFIPKPFDIYDLINQVNQLIIPDNKHV</sequence>
<dbReference type="Pfam" id="PF00072">
    <property type="entry name" value="Response_reg"/>
    <property type="match status" value="1"/>
</dbReference>
<comment type="caution">
    <text evidence="4">The sequence shown here is derived from an EMBL/GenBank/DDBJ whole genome shotgun (WGS) entry which is preliminary data.</text>
</comment>
<dbReference type="PANTHER" id="PTHR44591:SF3">
    <property type="entry name" value="RESPONSE REGULATORY DOMAIN-CONTAINING PROTEIN"/>
    <property type="match status" value="1"/>
</dbReference>
<dbReference type="RefSeq" id="WP_256539123.1">
    <property type="nucleotide sequence ID" value="NZ_JANHOH010000002.1"/>
</dbReference>
<reference evidence="4 5" key="1">
    <citation type="submission" date="2022-07" db="EMBL/GenBank/DDBJ databases">
        <title>Mucilaginibacter sp. JC4.</title>
        <authorList>
            <person name="Le V."/>
            <person name="Ko S.-R."/>
            <person name="Ahn C.-Y."/>
            <person name="Oh H.-M."/>
        </authorList>
    </citation>
    <scope>NUCLEOTIDE SEQUENCE [LARGE SCALE GENOMIC DNA]</scope>
    <source>
        <strain evidence="4 5">JC4</strain>
    </source>
</reference>
<dbReference type="SMART" id="SM00448">
    <property type="entry name" value="REC"/>
    <property type="match status" value="1"/>
</dbReference>
<dbReference type="EMBL" id="JANHOH010000002">
    <property type="protein sequence ID" value="MCQ6958927.1"/>
    <property type="molecule type" value="Genomic_DNA"/>
</dbReference>
<proteinExistence type="predicted"/>
<protein>
    <submittedName>
        <fullName evidence="4">Response regulator</fullName>
    </submittedName>
</protein>
<name>A0ABT1T330_9SPHI</name>
<dbReference type="Gene3D" id="3.40.50.2300">
    <property type="match status" value="1"/>
</dbReference>
<dbReference type="InterPro" id="IPR001789">
    <property type="entry name" value="Sig_transdc_resp-reg_receiver"/>
</dbReference>
<feature type="domain" description="Response regulatory" evidence="3">
    <location>
        <begin position="7"/>
        <end position="121"/>
    </location>
</feature>
<feature type="modified residue" description="4-aspartylphosphate" evidence="2">
    <location>
        <position position="56"/>
    </location>
</feature>
<dbReference type="SUPFAM" id="SSF52172">
    <property type="entry name" value="CheY-like"/>
    <property type="match status" value="1"/>
</dbReference>
<dbReference type="Proteomes" id="UP001204376">
    <property type="component" value="Unassembled WGS sequence"/>
</dbReference>
<evidence type="ECO:0000313" key="4">
    <source>
        <dbReference type="EMBL" id="MCQ6958927.1"/>
    </source>
</evidence>
<keyword evidence="5" id="KW-1185">Reference proteome</keyword>
<accession>A0ABT1T330</accession>
<evidence type="ECO:0000256" key="1">
    <source>
        <dbReference type="ARBA" id="ARBA00022553"/>
    </source>
</evidence>
<gene>
    <name evidence="4" type="ORF">NPE20_13210</name>
</gene>
<dbReference type="InterPro" id="IPR011006">
    <property type="entry name" value="CheY-like_superfamily"/>
</dbReference>
<evidence type="ECO:0000259" key="3">
    <source>
        <dbReference type="PROSITE" id="PS50110"/>
    </source>
</evidence>
<dbReference type="PANTHER" id="PTHR44591">
    <property type="entry name" value="STRESS RESPONSE REGULATOR PROTEIN 1"/>
    <property type="match status" value="1"/>
</dbReference>
<dbReference type="PROSITE" id="PS50110">
    <property type="entry name" value="RESPONSE_REGULATORY"/>
    <property type="match status" value="1"/>
</dbReference>
<evidence type="ECO:0000313" key="5">
    <source>
        <dbReference type="Proteomes" id="UP001204376"/>
    </source>
</evidence>